<dbReference type="HOGENOM" id="CLU_000604_86_2_6"/>
<organism evidence="5 6">
    <name type="scientific">Sodalis praecaptivus</name>
    <dbReference type="NCBI Taxonomy" id="1239307"/>
    <lineage>
        <taxon>Bacteria</taxon>
        <taxon>Pseudomonadati</taxon>
        <taxon>Pseudomonadota</taxon>
        <taxon>Gammaproteobacteria</taxon>
        <taxon>Enterobacterales</taxon>
        <taxon>Bruguierivoracaceae</taxon>
        <taxon>Sodalis</taxon>
    </lineage>
</organism>
<evidence type="ECO:0000259" key="4">
    <source>
        <dbReference type="PROSITE" id="PS50893"/>
    </source>
</evidence>
<dbReference type="Gene3D" id="3.40.50.300">
    <property type="entry name" value="P-loop containing nucleotide triphosphate hydrolases"/>
    <property type="match status" value="2"/>
</dbReference>
<dbReference type="InterPro" id="IPR050319">
    <property type="entry name" value="ABC_transp_ATP-bind"/>
</dbReference>
<proteinExistence type="predicted"/>
<reference evidence="5 6" key="1">
    <citation type="journal article" date="2014" name="Genome Biol. Evol.">
        <title>Genome degeneration and adaptation in a nascent stage of symbiosis.</title>
        <authorList>
            <person name="Oakeson K.F."/>
            <person name="Gil R."/>
            <person name="Clayton A.L."/>
            <person name="Dunn D.M."/>
            <person name="von Niederhausern A.C."/>
            <person name="Hamil C."/>
            <person name="Aoyagi A."/>
            <person name="Duval B."/>
            <person name="Baca A."/>
            <person name="Silva F.J."/>
            <person name="Vallier A."/>
            <person name="Jackson D.G."/>
            <person name="Latorre A."/>
            <person name="Weiss R.B."/>
            <person name="Heddi A."/>
            <person name="Moya A."/>
            <person name="Dale C."/>
        </authorList>
    </citation>
    <scope>NUCLEOTIDE SEQUENCE [LARGE SCALE GENOMIC DNA]</scope>
    <source>
        <strain evidence="5 6">HS1</strain>
        <plasmid evidence="6">Plasmid pHS1</plasmid>
    </source>
</reference>
<dbReference type="InterPro" id="IPR017871">
    <property type="entry name" value="ABC_transporter-like_CS"/>
</dbReference>
<keyword evidence="2" id="KW-0547">Nucleotide-binding</keyword>
<dbReference type="GO" id="GO:0015833">
    <property type="term" value="P:peptide transport"/>
    <property type="evidence" value="ECO:0007669"/>
    <property type="project" value="InterPro"/>
</dbReference>
<dbReference type="SMART" id="SM00382">
    <property type="entry name" value="AAA"/>
    <property type="match status" value="2"/>
</dbReference>
<dbReference type="InterPro" id="IPR003593">
    <property type="entry name" value="AAA+_ATPase"/>
</dbReference>
<dbReference type="Pfam" id="PF00005">
    <property type="entry name" value="ABC_tran"/>
    <property type="match status" value="2"/>
</dbReference>
<keyword evidence="1" id="KW-0813">Transport</keyword>
<evidence type="ECO:0000256" key="2">
    <source>
        <dbReference type="ARBA" id="ARBA00022741"/>
    </source>
</evidence>
<dbReference type="NCBIfam" id="NF007739">
    <property type="entry name" value="PRK10419.1"/>
    <property type="match status" value="2"/>
</dbReference>
<feature type="domain" description="ABC transporter" evidence="4">
    <location>
        <begin position="295"/>
        <end position="533"/>
    </location>
</feature>
<dbReference type="GO" id="GO:0005524">
    <property type="term" value="F:ATP binding"/>
    <property type="evidence" value="ECO:0007669"/>
    <property type="project" value="UniProtKB-KW"/>
</dbReference>
<dbReference type="PROSITE" id="PS50893">
    <property type="entry name" value="ABC_TRANSPORTER_2"/>
    <property type="match status" value="2"/>
</dbReference>
<feature type="domain" description="ABC transporter" evidence="4">
    <location>
        <begin position="12"/>
        <end position="261"/>
    </location>
</feature>
<keyword evidence="5" id="KW-0614">Plasmid</keyword>
<dbReference type="PROSITE" id="PS00211">
    <property type="entry name" value="ABC_TRANSPORTER_1"/>
    <property type="match status" value="2"/>
</dbReference>
<keyword evidence="6" id="KW-1185">Reference proteome</keyword>
<gene>
    <name evidence="5" type="ORF">Sant_P0245</name>
</gene>
<dbReference type="SUPFAM" id="SSF52540">
    <property type="entry name" value="P-loop containing nucleoside triphosphate hydrolases"/>
    <property type="match status" value="2"/>
</dbReference>
<accession>W0HZU4</accession>
<dbReference type="AlphaFoldDB" id="W0HZU4"/>
<sequence>MTLQNQTPVLTVENYSLDYTLEGGGTLPVLREIAFQVMSGEVLGLVGESGSGKTTLGWAIMRWLANNARELSGDITLQGQSLLTVPAPQLAALRGAKLGMIFQDPSASLNPTLTLGEQVTEVLRRHRGLSAREAQALGETLLNDVELKNPAQMMKRYPHQVSGGEKQRIMIATAFACQPACLIFDEPTTALDVISSAQILDLYARLREETGVASLYISHDLALVSKVAHRVCVLERGRIVESADCRTLFNAPRHDYTRKLIEAVPNPQQRLLHDAAGSQPLLSLHDLTIDYGHAGVLDRLMKRPPNITRAANAVSLTVHQGEILGVVGESGSGKSSLARAISGLVPFNGAIDFCGFTIHDRAQMDKDYRRRVQMIFQHPDASLNPRMTIGDIIARPLRLYGLPEGESEAQAVARLLEEVRLPANFAFRYPHALSGGQKQRVAIARAFACPPELVICDEITAALDVSVQATIIELLLELRRRYHTAYLFITHDLSLIRQIAHRVAVMYRGDVVDVVPGDRMLQQAQHPYTRALLEAVHVPESHPSVA</sequence>
<evidence type="ECO:0000313" key="6">
    <source>
        <dbReference type="Proteomes" id="UP000019028"/>
    </source>
</evidence>
<name>W0HZU4_9GAMM</name>
<dbReference type="NCBIfam" id="NF008453">
    <property type="entry name" value="PRK11308.1"/>
    <property type="match status" value="2"/>
</dbReference>
<dbReference type="PANTHER" id="PTHR43776">
    <property type="entry name" value="TRANSPORT ATP-BINDING PROTEIN"/>
    <property type="match status" value="1"/>
</dbReference>
<protein>
    <submittedName>
        <fullName evidence="5">ABC transporter-like protein</fullName>
    </submittedName>
</protein>
<dbReference type="Proteomes" id="UP000019028">
    <property type="component" value="Plasmid pHS1"/>
</dbReference>
<dbReference type="Pfam" id="PF08352">
    <property type="entry name" value="oligo_HPY"/>
    <property type="match status" value="2"/>
</dbReference>
<dbReference type="CDD" id="cd03257">
    <property type="entry name" value="ABC_NikE_OppD_transporters"/>
    <property type="match status" value="2"/>
</dbReference>
<dbReference type="InterPro" id="IPR003439">
    <property type="entry name" value="ABC_transporter-like_ATP-bd"/>
</dbReference>
<dbReference type="OrthoDB" id="9784450at2"/>
<evidence type="ECO:0000256" key="1">
    <source>
        <dbReference type="ARBA" id="ARBA00022448"/>
    </source>
</evidence>
<dbReference type="RefSeq" id="WP_025424419.1">
    <property type="nucleotide sequence ID" value="NZ_CP006570.1"/>
</dbReference>
<dbReference type="EMBL" id="CP006570">
    <property type="protein sequence ID" value="AHF79284.1"/>
    <property type="molecule type" value="Genomic_DNA"/>
</dbReference>
<dbReference type="InterPro" id="IPR013563">
    <property type="entry name" value="Oligopep_ABC_C"/>
</dbReference>
<evidence type="ECO:0000256" key="3">
    <source>
        <dbReference type="ARBA" id="ARBA00022840"/>
    </source>
</evidence>
<geneLocation type="plasmid" evidence="5 6">
    <name>pHS1</name>
</geneLocation>
<dbReference type="KEGG" id="sod:Sant_P0245"/>
<dbReference type="PATRIC" id="fig|1239307.3.peg.4793"/>
<dbReference type="InterPro" id="IPR027417">
    <property type="entry name" value="P-loop_NTPase"/>
</dbReference>
<dbReference type="GO" id="GO:0055085">
    <property type="term" value="P:transmembrane transport"/>
    <property type="evidence" value="ECO:0007669"/>
    <property type="project" value="UniProtKB-ARBA"/>
</dbReference>
<keyword evidence="3" id="KW-0067">ATP-binding</keyword>
<evidence type="ECO:0000313" key="5">
    <source>
        <dbReference type="EMBL" id="AHF79284.1"/>
    </source>
</evidence>
<dbReference type="GO" id="GO:0016887">
    <property type="term" value="F:ATP hydrolysis activity"/>
    <property type="evidence" value="ECO:0007669"/>
    <property type="project" value="InterPro"/>
</dbReference>